<evidence type="ECO:0000259" key="1">
    <source>
        <dbReference type="Pfam" id="PF14062"/>
    </source>
</evidence>
<dbReference type="Pfam" id="PF14062">
    <property type="entry name" value="DUF4253"/>
    <property type="match status" value="1"/>
</dbReference>
<gene>
    <name evidence="2" type="ORF">SAMN06264346_101541</name>
</gene>
<evidence type="ECO:0000313" key="3">
    <source>
        <dbReference type="Proteomes" id="UP001157960"/>
    </source>
</evidence>
<keyword evidence="3" id="KW-1185">Reference proteome</keyword>
<accession>A0ABY1NDL6</accession>
<reference evidence="2 3" key="1">
    <citation type="submission" date="2017-05" db="EMBL/GenBank/DDBJ databases">
        <authorList>
            <person name="Varghese N."/>
            <person name="Submissions S."/>
        </authorList>
    </citation>
    <scope>NUCLEOTIDE SEQUENCE [LARGE SCALE GENOMIC DNA]</scope>
    <source>
        <strain evidence="2 3">DSM 28214</strain>
    </source>
</reference>
<name>A0ABY1NDL6_9FLAO</name>
<dbReference type="EMBL" id="FXTZ01000001">
    <property type="protein sequence ID" value="SMP06519.1"/>
    <property type="molecule type" value="Genomic_DNA"/>
</dbReference>
<evidence type="ECO:0000313" key="2">
    <source>
        <dbReference type="EMBL" id="SMP06519.1"/>
    </source>
</evidence>
<dbReference type="Proteomes" id="UP001157960">
    <property type="component" value="Unassembled WGS sequence"/>
</dbReference>
<sequence>MQHFDKQDPIYLLSLKTGIEVKFIKQLQYETKSYPKRLKRDFTATLLSKELFNFDEIPEGKTVELPGVSFKLASEDEGFKIISKLRKETEAKNYRIFLDIYYSNDIDKSVDLSIISCNNDFDPLVYMHTNGINYGITNQKLIDELRILDKSLGLKILGAGEDWCEFEITKEPESWFVIIRKIFELCPDIAEKYDYSLEDFKTCLIKTRKLYLWFD</sequence>
<protein>
    <recommendedName>
        <fullName evidence="1">DUF4253 domain-containing protein</fullName>
    </recommendedName>
</protein>
<dbReference type="InterPro" id="IPR025349">
    <property type="entry name" value="DUF4253"/>
</dbReference>
<feature type="domain" description="DUF4253" evidence="1">
    <location>
        <begin position="113"/>
        <end position="215"/>
    </location>
</feature>
<comment type="caution">
    <text evidence="2">The sequence shown here is derived from an EMBL/GenBank/DDBJ whole genome shotgun (WGS) entry which is preliminary data.</text>
</comment>
<proteinExistence type="predicted"/>
<organism evidence="2 3">
    <name type="scientific">Chryseobacterium profundimaris</name>
    <dbReference type="NCBI Taxonomy" id="1387275"/>
    <lineage>
        <taxon>Bacteria</taxon>
        <taxon>Pseudomonadati</taxon>
        <taxon>Bacteroidota</taxon>
        <taxon>Flavobacteriia</taxon>
        <taxon>Flavobacteriales</taxon>
        <taxon>Weeksellaceae</taxon>
        <taxon>Chryseobacterium group</taxon>
        <taxon>Chryseobacterium</taxon>
    </lineage>
</organism>